<keyword evidence="2" id="KW-0276">Fatty acid metabolism</keyword>
<evidence type="ECO:0000313" key="10">
    <source>
        <dbReference type="EMBL" id="KAA0172325.1"/>
    </source>
</evidence>
<dbReference type="Proteomes" id="UP000325113">
    <property type="component" value="Unassembled WGS sequence"/>
</dbReference>
<reference evidence="11 12" key="1">
    <citation type="submission" date="2019-07" db="EMBL/GenBank/DDBJ databases">
        <title>Genomes of Cafeteria roenbergensis.</title>
        <authorList>
            <person name="Fischer M.G."/>
            <person name="Hackl T."/>
            <person name="Roman M."/>
        </authorList>
    </citation>
    <scope>NUCLEOTIDE SEQUENCE [LARGE SCALE GENOMIC DNA]</scope>
    <source>
        <strain evidence="9 12">Cflag</strain>
        <strain evidence="10 11">RCC970-E3</strain>
    </source>
</reference>
<evidence type="ECO:0000256" key="2">
    <source>
        <dbReference type="ARBA" id="ARBA00022832"/>
    </source>
</evidence>
<dbReference type="Proteomes" id="UP000324907">
    <property type="component" value="Unassembled WGS sequence"/>
</dbReference>
<evidence type="ECO:0000256" key="3">
    <source>
        <dbReference type="ARBA" id="ARBA00022946"/>
    </source>
</evidence>
<dbReference type="AlphaFoldDB" id="A0A5A8E3F5"/>
<evidence type="ECO:0000256" key="6">
    <source>
        <dbReference type="ARBA" id="ARBA00037410"/>
    </source>
</evidence>
<dbReference type="InterPro" id="IPR029045">
    <property type="entry name" value="ClpP/crotonase-like_dom_sf"/>
</dbReference>
<evidence type="ECO:0000256" key="5">
    <source>
        <dbReference type="ARBA" id="ARBA00023128"/>
    </source>
</evidence>
<evidence type="ECO:0000256" key="8">
    <source>
        <dbReference type="RuleBase" id="RU003707"/>
    </source>
</evidence>
<dbReference type="PANTHER" id="PTHR43602:SF1">
    <property type="entry name" value="ENOYL-COA HYDRATASE DOMAIN-CONTAINING PROTEIN 3, MITOCHONDRIAL"/>
    <property type="match status" value="1"/>
</dbReference>
<dbReference type="Gene3D" id="3.90.226.10">
    <property type="entry name" value="2-enoyl-CoA Hydratase, Chain A, domain 1"/>
    <property type="match status" value="1"/>
</dbReference>
<evidence type="ECO:0000313" key="12">
    <source>
        <dbReference type="Proteomes" id="UP000325113"/>
    </source>
</evidence>
<comment type="similarity">
    <text evidence="8">Belongs to the enoyl-CoA hydratase/isomerase family.</text>
</comment>
<keyword evidence="4" id="KW-0443">Lipid metabolism</keyword>
<keyword evidence="5" id="KW-0496">Mitochondrion</keyword>
<dbReference type="InterPro" id="IPR001753">
    <property type="entry name" value="Enoyl-CoA_hydra/iso"/>
</dbReference>
<dbReference type="GO" id="GO:0016836">
    <property type="term" value="F:hydro-lyase activity"/>
    <property type="evidence" value="ECO:0007669"/>
    <property type="project" value="TreeGrafter"/>
</dbReference>
<dbReference type="Pfam" id="PF00378">
    <property type="entry name" value="ECH_1"/>
    <property type="match status" value="1"/>
</dbReference>
<comment type="caution">
    <text evidence="10">The sequence shown here is derived from an EMBL/GenBank/DDBJ whole genome shotgun (WGS) entry which is preliminary data.</text>
</comment>
<evidence type="ECO:0000313" key="9">
    <source>
        <dbReference type="EMBL" id="KAA0167406.1"/>
    </source>
</evidence>
<dbReference type="CDD" id="cd06558">
    <property type="entry name" value="crotonase-like"/>
    <property type="match status" value="1"/>
</dbReference>
<evidence type="ECO:0000313" key="11">
    <source>
        <dbReference type="Proteomes" id="UP000324907"/>
    </source>
</evidence>
<dbReference type="PANTHER" id="PTHR43602">
    <property type="match status" value="1"/>
</dbReference>
<name>A0A5A8E3F5_CAFRO</name>
<comment type="function">
    <text evidence="6">May play a role in fatty acid biosynthesis and insulin sensitivity.</text>
</comment>
<dbReference type="InterPro" id="IPR018376">
    <property type="entry name" value="Enoyl-CoA_hyd/isom_CS"/>
</dbReference>
<dbReference type="InterPro" id="IPR052377">
    <property type="entry name" value="Mitochondrial_ECH-domain"/>
</dbReference>
<comment type="subcellular location">
    <subcellularLocation>
        <location evidence="1">Mitochondrion</location>
    </subcellularLocation>
</comment>
<sequence>MLVFQRGRSCRAHPFKDTGSRDGFVVLSERAVALLAASVADRWGADALRDRFHGQFRGEVAGADPGRGEVERWAALSMYASSVKGVEDEAPDVRAQGGSPTALQAVRTALVVAERFLVGGRPVVEVAFVKATEVGPPGCGDATASMVEPTDHDSTAGCRTHKLSAVAERAGLSPEQVASAGQNLWGRQAPLEDIERQDDAHRAVMLQAWPTTAAIGPAAKALKAGRSFRPCWPKLHWRMREAAWASDPATGRRVAVLPFTLAAMNNSGQPDHKPPATWLAFAVRVRLAASPAPWAPPGDDTPAGAAAVSQPFAMVSCNERPRCLDSRNNRRLAFMPVLDGPAAAGVDVDGPAGERLMSEFVVLTLASARTRNALSEAMVRDLHAAVEAASNDERVRAIVLTHDGPVFSAGHDLKQVRRWQAEGNTDALGASFAATAAVARMLRLTAPPTIAVVNGLATAAGCQLALSCDMVVASNGSAFATPGSSVGLFCTSPAVAVMAAAPSKLAAEMLLCGKPIPAARALAFGMINYVSGGDATGACDDEAHRGAMDKAMELAEAVASHPRDVIAFGKRATARVGCAPTLDQADQLAGAAMVENCAMPDASEGISAFTEKRTPSWRK</sequence>
<keyword evidence="3" id="KW-0809">Transit peptide</keyword>
<dbReference type="InterPro" id="IPR014748">
    <property type="entry name" value="Enoyl-CoA_hydra_C"/>
</dbReference>
<evidence type="ECO:0000256" key="7">
    <source>
        <dbReference type="ARBA" id="ARBA00040545"/>
    </source>
</evidence>
<accession>A0A5A8E3F5</accession>
<dbReference type="EMBL" id="VLTM01000005">
    <property type="protein sequence ID" value="KAA0167406.1"/>
    <property type="molecule type" value="Genomic_DNA"/>
</dbReference>
<gene>
    <name evidence="10" type="ORF">FNF28_00009</name>
    <name evidence="9" type="ORF">FNF31_00847</name>
</gene>
<dbReference type="PROSITE" id="PS00166">
    <property type="entry name" value="ENOYL_COA_HYDRATASE"/>
    <property type="match status" value="1"/>
</dbReference>
<evidence type="ECO:0000256" key="1">
    <source>
        <dbReference type="ARBA" id="ARBA00004173"/>
    </source>
</evidence>
<dbReference type="SUPFAM" id="SSF52096">
    <property type="entry name" value="ClpP/crotonase"/>
    <property type="match status" value="1"/>
</dbReference>
<dbReference type="GO" id="GO:0005739">
    <property type="term" value="C:mitochondrion"/>
    <property type="evidence" value="ECO:0007669"/>
    <property type="project" value="UniProtKB-SubCell"/>
</dbReference>
<proteinExistence type="inferred from homology"/>
<evidence type="ECO:0000256" key="4">
    <source>
        <dbReference type="ARBA" id="ARBA00023098"/>
    </source>
</evidence>
<protein>
    <recommendedName>
        <fullName evidence="7">Enoyl-CoA hydratase domain-containing protein 3, mitochondrial</fullName>
    </recommendedName>
</protein>
<organism evidence="10 11">
    <name type="scientific">Cafeteria roenbergensis</name>
    <name type="common">Marine flagellate</name>
    <dbReference type="NCBI Taxonomy" id="33653"/>
    <lineage>
        <taxon>Eukaryota</taxon>
        <taxon>Sar</taxon>
        <taxon>Stramenopiles</taxon>
        <taxon>Bigyra</taxon>
        <taxon>Opalozoa</taxon>
        <taxon>Bicosoecida</taxon>
        <taxon>Cafeteriaceae</taxon>
        <taxon>Cafeteria</taxon>
    </lineage>
</organism>
<dbReference type="Gene3D" id="1.10.12.10">
    <property type="entry name" value="Lyase 2-enoyl-coa Hydratase, Chain A, domain 2"/>
    <property type="match status" value="1"/>
</dbReference>
<dbReference type="GO" id="GO:0006631">
    <property type="term" value="P:fatty acid metabolic process"/>
    <property type="evidence" value="ECO:0007669"/>
    <property type="project" value="UniProtKB-KW"/>
</dbReference>
<dbReference type="EMBL" id="VLTL01000001">
    <property type="protein sequence ID" value="KAA0172325.1"/>
    <property type="molecule type" value="Genomic_DNA"/>
</dbReference>